<dbReference type="RefSeq" id="WP_211336924.1">
    <property type="nucleotide sequence ID" value="NZ_SNZE01000021.1"/>
</dbReference>
<name>A0A4R6Y5F2_9BURK</name>
<keyword evidence="3" id="KW-0378">Hydrolase</keyword>
<evidence type="ECO:0000256" key="7">
    <source>
        <dbReference type="SAM" id="Phobius"/>
    </source>
</evidence>
<dbReference type="PANTHER" id="PTHR34368">
    <property type="entry name" value="OS01G0962200 PROTEIN"/>
    <property type="match status" value="1"/>
</dbReference>
<sequence length="260" mass="29419">MTTAQLKKLIVGIFVLAVSGMLFVQPIPQDPAYHDFADNRTLLFIPNFWNVMSNCGFLIVGALGLYKLYVLKSLKTLTPIRHSYAIFFLGVTLVAFGSGYYHWVPSNDSLLWDRLPMTLAFMALLSIVLAEFLSMSWGKNSLWPLLVVGILSVVYWRWGELHGRGDLRPYALVQFLPIILILILVCFGDNRYNTSVRMLPKGYLGLTGCYVLAKLFEHFDRFIYAASFNVMAGHAIKHVIAALGLWFLLVSIEQRMLKSS</sequence>
<dbReference type="GO" id="GO:0046872">
    <property type="term" value="F:metal ion binding"/>
    <property type="evidence" value="ECO:0007669"/>
    <property type="project" value="UniProtKB-KW"/>
</dbReference>
<evidence type="ECO:0000313" key="8">
    <source>
        <dbReference type="EMBL" id="TDR30400.1"/>
    </source>
</evidence>
<dbReference type="InterPro" id="IPR008901">
    <property type="entry name" value="ACER"/>
</dbReference>
<organism evidence="8 9">
    <name type="scientific">Hydromonas duriensis</name>
    <dbReference type="NCBI Taxonomy" id="1527608"/>
    <lineage>
        <taxon>Bacteria</taxon>
        <taxon>Pseudomonadati</taxon>
        <taxon>Pseudomonadota</taxon>
        <taxon>Betaproteobacteria</taxon>
        <taxon>Burkholderiales</taxon>
        <taxon>Burkholderiaceae</taxon>
        <taxon>Hydromonas</taxon>
    </lineage>
</organism>
<accession>A0A4R6Y5F2</accession>
<feature type="transmembrane region" description="Helical" evidence="7">
    <location>
        <begin position="9"/>
        <end position="28"/>
    </location>
</feature>
<keyword evidence="4 7" id="KW-1133">Transmembrane helix</keyword>
<feature type="transmembrane region" description="Helical" evidence="7">
    <location>
        <begin position="83"/>
        <end position="103"/>
    </location>
</feature>
<feature type="binding site" evidence="6">
    <location>
        <position position="102"/>
    </location>
    <ligand>
        <name>Zn(2+)</name>
        <dbReference type="ChEBI" id="CHEBI:29105"/>
        <note>catalytic</note>
    </ligand>
</feature>
<feature type="transmembrane region" description="Helical" evidence="7">
    <location>
        <begin position="48"/>
        <end position="71"/>
    </location>
</feature>
<keyword evidence="5 7" id="KW-0472">Membrane</keyword>
<comment type="cofactor">
    <cofactor evidence="6">
        <name>Zn(2+)</name>
        <dbReference type="ChEBI" id="CHEBI:29105"/>
    </cofactor>
</comment>
<dbReference type="Pfam" id="PF05875">
    <property type="entry name" value="Ceramidase"/>
    <property type="match status" value="1"/>
</dbReference>
<dbReference type="Proteomes" id="UP000294480">
    <property type="component" value="Unassembled WGS sequence"/>
</dbReference>
<dbReference type="GO" id="GO:0016020">
    <property type="term" value="C:membrane"/>
    <property type="evidence" value="ECO:0007669"/>
    <property type="project" value="UniProtKB-SubCell"/>
</dbReference>
<gene>
    <name evidence="8" type="ORF">DFR44_12116</name>
</gene>
<feature type="transmembrane region" description="Helical" evidence="7">
    <location>
        <begin position="141"/>
        <end position="158"/>
    </location>
</feature>
<feature type="binding site" evidence="6">
    <location>
        <position position="234"/>
    </location>
    <ligand>
        <name>Zn(2+)</name>
        <dbReference type="ChEBI" id="CHEBI:29105"/>
        <note>catalytic</note>
    </ligand>
</feature>
<feature type="transmembrane region" description="Helical" evidence="7">
    <location>
        <begin position="115"/>
        <end position="134"/>
    </location>
</feature>
<comment type="subcellular location">
    <subcellularLocation>
        <location evidence="1">Membrane</location>
        <topology evidence="1">Multi-pass membrane protein</topology>
    </subcellularLocation>
</comment>
<dbReference type="EMBL" id="SNZE01000021">
    <property type="protein sequence ID" value="TDR30400.1"/>
    <property type="molecule type" value="Genomic_DNA"/>
</dbReference>
<feature type="binding site" evidence="6">
    <location>
        <position position="238"/>
    </location>
    <ligand>
        <name>Zn(2+)</name>
        <dbReference type="ChEBI" id="CHEBI:29105"/>
        <note>catalytic</note>
    </ligand>
</feature>
<proteinExistence type="predicted"/>
<keyword evidence="6" id="KW-0862">Zinc</keyword>
<protein>
    <submittedName>
        <fullName evidence="8">Ceramidase</fullName>
    </submittedName>
</protein>
<evidence type="ECO:0000256" key="6">
    <source>
        <dbReference type="PIRSR" id="PIRSR608901-2"/>
    </source>
</evidence>
<keyword evidence="2 7" id="KW-0812">Transmembrane</keyword>
<evidence type="ECO:0000256" key="3">
    <source>
        <dbReference type="ARBA" id="ARBA00022801"/>
    </source>
</evidence>
<comment type="caution">
    <text evidence="8">The sequence shown here is derived from an EMBL/GenBank/DDBJ whole genome shotgun (WGS) entry which is preliminary data.</text>
</comment>
<evidence type="ECO:0000256" key="5">
    <source>
        <dbReference type="ARBA" id="ARBA00023136"/>
    </source>
</evidence>
<feature type="transmembrane region" description="Helical" evidence="7">
    <location>
        <begin position="170"/>
        <end position="187"/>
    </location>
</feature>
<dbReference type="AlphaFoldDB" id="A0A4R6Y5F2"/>
<evidence type="ECO:0000256" key="1">
    <source>
        <dbReference type="ARBA" id="ARBA00004141"/>
    </source>
</evidence>
<dbReference type="GO" id="GO:0016811">
    <property type="term" value="F:hydrolase activity, acting on carbon-nitrogen (but not peptide) bonds, in linear amides"/>
    <property type="evidence" value="ECO:0007669"/>
    <property type="project" value="InterPro"/>
</dbReference>
<keyword evidence="6" id="KW-0479">Metal-binding</keyword>
<keyword evidence="9" id="KW-1185">Reference proteome</keyword>
<dbReference type="PANTHER" id="PTHR34368:SF1">
    <property type="entry name" value="OS01G0962200 PROTEIN"/>
    <property type="match status" value="1"/>
</dbReference>
<reference evidence="8 9" key="1">
    <citation type="submission" date="2019-03" db="EMBL/GenBank/DDBJ databases">
        <title>Genomic Encyclopedia of Type Strains, Phase IV (KMG-IV): sequencing the most valuable type-strain genomes for metagenomic binning, comparative biology and taxonomic classification.</title>
        <authorList>
            <person name="Goeker M."/>
        </authorList>
    </citation>
    <scope>NUCLEOTIDE SEQUENCE [LARGE SCALE GENOMIC DNA]</scope>
    <source>
        <strain evidence="8 9">DSM 102852</strain>
    </source>
</reference>
<evidence type="ECO:0000313" key="9">
    <source>
        <dbReference type="Proteomes" id="UP000294480"/>
    </source>
</evidence>
<evidence type="ECO:0000256" key="2">
    <source>
        <dbReference type="ARBA" id="ARBA00022692"/>
    </source>
</evidence>
<evidence type="ECO:0000256" key="4">
    <source>
        <dbReference type="ARBA" id="ARBA00022989"/>
    </source>
</evidence>
<feature type="transmembrane region" description="Helical" evidence="7">
    <location>
        <begin position="222"/>
        <end position="250"/>
    </location>
</feature>
<dbReference type="GO" id="GO:0006672">
    <property type="term" value="P:ceramide metabolic process"/>
    <property type="evidence" value="ECO:0007669"/>
    <property type="project" value="InterPro"/>
</dbReference>